<dbReference type="Proteomes" id="UP000694005">
    <property type="component" value="Chromosome A09"/>
</dbReference>
<dbReference type="Gramene" id="A09p52840.2_BraZ1">
    <property type="protein sequence ID" value="A09p52840.2_BraZ1.CDS"/>
    <property type="gene ID" value="A09g52840.2_BraZ1"/>
</dbReference>
<evidence type="ECO:0000313" key="3">
    <source>
        <dbReference type="Proteomes" id="UP000694005"/>
    </source>
</evidence>
<dbReference type="EMBL" id="LS974625">
    <property type="protein sequence ID" value="CAG7864817.1"/>
    <property type="molecule type" value="Genomic_DNA"/>
</dbReference>
<evidence type="ECO:0000256" key="1">
    <source>
        <dbReference type="SAM" id="Phobius"/>
    </source>
</evidence>
<protein>
    <submittedName>
        <fullName evidence="2">Uncharacterized protein</fullName>
    </submittedName>
</protein>
<name>A0A8D9CU27_BRACM</name>
<reference evidence="2 3" key="1">
    <citation type="submission" date="2021-07" db="EMBL/GenBank/DDBJ databases">
        <authorList>
            <consortium name="Genoscope - CEA"/>
            <person name="William W."/>
        </authorList>
    </citation>
    <scope>NUCLEOTIDE SEQUENCE [LARGE SCALE GENOMIC DNA]</scope>
</reference>
<proteinExistence type="predicted"/>
<feature type="transmembrane region" description="Helical" evidence="1">
    <location>
        <begin position="29"/>
        <end position="52"/>
    </location>
</feature>
<dbReference type="PANTHER" id="PTHR36714">
    <property type="entry name" value="T23E23.1"/>
    <property type="match status" value="1"/>
</dbReference>
<accession>A0A8D9CU27</accession>
<keyword evidence="1" id="KW-0472">Membrane</keyword>
<feature type="non-terminal residue" evidence="2">
    <location>
        <position position="60"/>
    </location>
</feature>
<sequence length="60" mass="6629">LEEEEDGKGIYGTNAVSLSYWNGILYTGLYIGLICVGNVVKWVACVVSYHACKTRVSEKK</sequence>
<dbReference type="PANTHER" id="PTHR36714:SF6">
    <property type="entry name" value="TRANSMEMBRANE PROTEIN"/>
    <property type="match status" value="1"/>
</dbReference>
<evidence type="ECO:0000313" key="2">
    <source>
        <dbReference type="EMBL" id="CAG7864817.1"/>
    </source>
</evidence>
<feature type="non-terminal residue" evidence="2">
    <location>
        <position position="1"/>
    </location>
</feature>
<keyword evidence="1" id="KW-0812">Transmembrane</keyword>
<keyword evidence="1" id="KW-1133">Transmembrane helix</keyword>
<gene>
    <name evidence="2" type="ORF">BRAPAZ1V2_A09P52840.2</name>
</gene>
<dbReference type="AlphaFoldDB" id="A0A8D9CU27"/>
<organism evidence="2 3">
    <name type="scientific">Brassica campestris</name>
    <name type="common">Field mustard</name>
    <dbReference type="NCBI Taxonomy" id="3711"/>
    <lineage>
        <taxon>Eukaryota</taxon>
        <taxon>Viridiplantae</taxon>
        <taxon>Streptophyta</taxon>
        <taxon>Embryophyta</taxon>
        <taxon>Tracheophyta</taxon>
        <taxon>Spermatophyta</taxon>
        <taxon>Magnoliopsida</taxon>
        <taxon>eudicotyledons</taxon>
        <taxon>Gunneridae</taxon>
        <taxon>Pentapetalae</taxon>
        <taxon>rosids</taxon>
        <taxon>malvids</taxon>
        <taxon>Brassicales</taxon>
        <taxon>Brassicaceae</taxon>
        <taxon>Brassiceae</taxon>
        <taxon>Brassica</taxon>
    </lineage>
</organism>